<dbReference type="GO" id="GO:0005912">
    <property type="term" value="C:adherens junction"/>
    <property type="evidence" value="ECO:0007669"/>
    <property type="project" value="TreeGrafter"/>
</dbReference>
<comment type="subcellular location">
    <subcellularLocation>
        <location evidence="1">Cytoplasm</location>
    </subcellularLocation>
</comment>
<feature type="compositionally biased region" description="Polar residues" evidence="4">
    <location>
        <begin position="214"/>
        <end position="227"/>
    </location>
</feature>
<dbReference type="GO" id="GO:0051371">
    <property type="term" value="F:muscle alpha-actinin binding"/>
    <property type="evidence" value="ECO:0007669"/>
    <property type="project" value="TreeGrafter"/>
</dbReference>
<evidence type="ECO:0000256" key="3">
    <source>
        <dbReference type="ARBA" id="ARBA00023038"/>
    </source>
</evidence>
<dbReference type="AlphaFoldDB" id="A0A564Z5Y8"/>
<keyword evidence="3" id="KW-0479">Metal-binding</keyword>
<evidence type="ECO:0000259" key="5">
    <source>
        <dbReference type="PROSITE" id="PS50106"/>
    </source>
</evidence>
<dbReference type="InterPro" id="IPR036034">
    <property type="entry name" value="PDZ_sf"/>
</dbReference>
<dbReference type="InterPro" id="IPR050604">
    <property type="entry name" value="PDZ-LIM_domain"/>
</dbReference>
<feature type="domain" description="PDZ" evidence="5">
    <location>
        <begin position="332"/>
        <end position="415"/>
    </location>
</feature>
<sequence>MSPLETTSSVTSNSSSDEEEGVSETHDIESKSSETDAEKETKDTKKDEEAEEAKADTKKDDKSEENSEDDGKTSGDELVIEYTLETSRTENQPKTEEKEENHEQTIKSSHSEKKVKEEEGKEKTSTAKTTKVEQESKVEEPKVLTPIAVEAPPQPGSNGEVVEEVPRSVKEQIAIFANLNIQETHGKPKPGVASSFTGKPNNVDRAPLAHSDQAPMSASSVYSNSTPKPFGATADNNIIKQVHKLPVELTQPLRQPDGTTFERPQPLDRPSAPPPQPKKFVMNKGFTSTSTPMTFGTPFGNANQTVKVSAEVTPSQYIGPDVIAQTSRPPMMIRLRRPGPEAPWGFAVFGGADYGCPPFINRVTLHSIAARAGLEVGDVVVSICESPVQNIEHYQIKAEILRAGNELDLMVIKQGIDKEILAQRAPNLLRTSAPSPGPGINYNQVQKTSSTWSSARTNSFNYNDKVTRTRSFKLLDEHLNSMSSQPALTSKMSSSRPADVFLPTRSYYNDYPTPVSSTMGRTYQTTNSANYSGMNQTNYSNTYSPGANHTIYIQKPQAVSEINANRTYIATPAGTNQTWRNISPTRIYYDSAIRSPRPNNLSASNQQMNYYESRNSIERSSADDPGLMTQYYGTQKTSYARYHPHKHIRQEEMIQQQSLYQSSTTSGWNNLSPRQTMPTNRVTYHPPAQQNYASSSLNYQDQERWLTSGSIKPQNIGWL</sequence>
<organism evidence="6 7">
    <name type="scientific">Hymenolepis diminuta</name>
    <name type="common">Rat tapeworm</name>
    <dbReference type="NCBI Taxonomy" id="6216"/>
    <lineage>
        <taxon>Eukaryota</taxon>
        <taxon>Metazoa</taxon>
        <taxon>Spiralia</taxon>
        <taxon>Lophotrochozoa</taxon>
        <taxon>Platyhelminthes</taxon>
        <taxon>Cestoda</taxon>
        <taxon>Eucestoda</taxon>
        <taxon>Cyclophyllidea</taxon>
        <taxon>Hymenolepididae</taxon>
        <taxon>Hymenolepis</taxon>
    </lineage>
</organism>
<accession>A0A564Z5Y8</accession>
<reference evidence="6 7" key="1">
    <citation type="submission" date="2019-07" db="EMBL/GenBank/DDBJ databases">
        <authorList>
            <person name="Jastrzebski P J."/>
            <person name="Paukszto L."/>
            <person name="Jastrzebski P J."/>
        </authorList>
    </citation>
    <scope>NUCLEOTIDE SEQUENCE [LARGE SCALE GENOMIC DNA]</scope>
    <source>
        <strain evidence="6 7">WMS-il1</strain>
    </source>
</reference>
<dbReference type="CDD" id="cd23068">
    <property type="entry name" value="PDZ_ZASP52-like"/>
    <property type="match status" value="1"/>
</dbReference>
<evidence type="ECO:0000256" key="4">
    <source>
        <dbReference type="SAM" id="MobiDB-lite"/>
    </source>
</evidence>
<dbReference type="EMBL" id="CABIJS010000611">
    <property type="protein sequence ID" value="VUZ54194.1"/>
    <property type="molecule type" value="Genomic_DNA"/>
</dbReference>
<dbReference type="InterPro" id="IPR001478">
    <property type="entry name" value="PDZ"/>
</dbReference>
<feature type="region of interest" description="Disordered" evidence="4">
    <location>
        <begin position="1"/>
        <end position="165"/>
    </location>
</feature>
<dbReference type="GO" id="GO:0061061">
    <property type="term" value="P:muscle structure development"/>
    <property type="evidence" value="ECO:0007669"/>
    <property type="project" value="TreeGrafter"/>
</dbReference>
<dbReference type="SUPFAM" id="SSF50156">
    <property type="entry name" value="PDZ domain-like"/>
    <property type="match status" value="1"/>
</dbReference>
<gene>
    <name evidence="6" type="ORF">WMSIL1_LOCUS12378</name>
</gene>
<feature type="region of interest" description="Disordered" evidence="4">
    <location>
        <begin position="663"/>
        <end position="682"/>
    </location>
</feature>
<dbReference type="SMART" id="SM00228">
    <property type="entry name" value="PDZ"/>
    <property type="match status" value="1"/>
</dbReference>
<proteinExistence type="predicted"/>
<evidence type="ECO:0000256" key="2">
    <source>
        <dbReference type="ARBA" id="ARBA00022490"/>
    </source>
</evidence>
<dbReference type="GO" id="GO:0031941">
    <property type="term" value="C:filamentous actin"/>
    <property type="evidence" value="ECO:0007669"/>
    <property type="project" value="TreeGrafter"/>
</dbReference>
<keyword evidence="7" id="KW-1185">Reference proteome</keyword>
<dbReference type="Pfam" id="PF00595">
    <property type="entry name" value="PDZ"/>
    <property type="match status" value="1"/>
</dbReference>
<feature type="region of interest" description="Disordered" evidence="4">
    <location>
        <begin position="180"/>
        <end position="229"/>
    </location>
</feature>
<keyword evidence="2" id="KW-0963">Cytoplasm</keyword>
<feature type="compositionally biased region" description="Basic and acidic residues" evidence="4">
    <location>
        <begin position="23"/>
        <end position="75"/>
    </location>
</feature>
<dbReference type="Gene3D" id="2.30.42.10">
    <property type="match status" value="1"/>
</dbReference>
<dbReference type="GO" id="GO:0003779">
    <property type="term" value="F:actin binding"/>
    <property type="evidence" value="ECO:0007669"/>
    <property type="project" value="TreeGrafter"/>
</dbReference>
<dbReference type="PANTHER" id="PTHR24214">
    <property type="entry name" value="PDZ AND LIM DOMAIN PROTEIN ZASP"/>
    <property type="match status" value="1"/>
</dbReference>
<dbReference type="PANTHER" id="PTHR24214:SF38">
    <property type="entry name" value="PDZ AND LIM DOMAIN PROTEIN ZASP-RELATED"/>
    <property type="match status" value="1"/>
</dbReference>
<protein>
    <recommendedName>
        <fullName evidence="5">PDZ domain-containing protein</fullName>
    </recommendedName>
</protein>
<dbReference type="PROSITE" id="PS50106">
    <property type="entry name" value="PDZ"/>
    <property type="match status" value="1"/>
</dbReference>
<keyword evidence="3" id="KW-0862">Zinc</keyword>
<name>A0A564Z5Y8_HYMDI</name>
<evidence type="ECO:0000256" key="1">
    <source>
        <dbReference type="ARBA" id="ARBA00004496"/>
    </source>
</evidence>
<feature type="compositionally biased region" description="Basic and acidic residues" evidence="4">
    <location>
        <begin position="87"/>
        <end position="142"/>
    </location>
</feature>
<evidence type="ECO:0000313" key="6">
    <source>
        <dbReference type="EMBL" id="VUZ54194.1"/>
    </source>
</evidence>
<feature type="compositionally biased region" description="Low complexity" evidence="4">
    <location>
        <begin position="1"/>
        <end position="15"/>
    </location>
</feature>
<dbReference type="Proteomes" id="UP000321570">
    <property type="component" value="Unassembled WGS sequence"/>
</dbReference>
<feature type="compositionally biased region" description="Polar residues" evidence="4">
    <location>
        <begin position="667"/>
        <end position="682"/>
    </location>
</feature>
<dbReference type="GO" id="GO:0001725">
    <property type="term" value="C:stress fiber"/>
    <property type="evidence" value="ECO:0007669"/>
    <property type="project" value="TreeGrafter"/>
</dbReference>
<dbReference type="GO" id="GO:0030036">
    <property type="term" value="P:actin cytoskeleton organization"/>
    <property type="evidence" value="ECO:0007669"/>
    <property type="project" value="TreeGrafter"/>
</dbReference>
<keyword evidence="3" id="KW-0440">LIM domain</keyword>
<evidence type="ECO:0000313" key="7">
    <source>
        <dbReference type="Proteomes" id="UP000321570"/>
    </source>
</evidence>
<dbReference type="GO" id="GO:0005737">
    <property type="term" value="C:cytoplasm"/>
    <property type="evidence" value="ECO:0007669"/>
    <property type="project" value="UniProtKB-SubCell"/>
</dbReference>
<feature type="region of interest" description="Disordered" evidence="4">
    <location>
        <begin position="248"/>
        <end position="279"/>
    </location>
</feature>